<gene>
    <name evidence="6" type="primary">APOD_3</name>
    <name evidence="6" type="ORF">Bhyg_12969</name>
</gene>
<dbReference type="Gene3D" id="2.40.128.20">
    <property type="match status" value="1"/>
</dbReference>
<dbReference type="Pfam" id="PF00061">
    <property type="entry name" value="Lipocalin"/>
    <property type="match status" value="1"/>
</dbReference>
<evidence type="ECO:0000313" key="7">
    <source>
        <dbReference type="Proteomes" id="UP001151699"/>
    </source>
</evidence>
<dbReference type="OrthoDB" id="565904at2759"/>
<keyword evidence="7" id="KW-1185">Reference proteome</keyword>
<evidence type="ECO:0000256" key="4">
    <source>
        <dbReference type="SAM" id="MobiDB-lite"/>
    </source>
</evidence>
<dbReference type="InterPro" id="IPR003057">
    <property type="entry name" value="Invtbrt_color"/>
</dbReference>
<feature type="region of interest" description="Disordered" evidence="4">
    <location>
        <begin position="191"/>
        <end position="211"/>
    </location>
</feature>
<dbReference type="PANTHER" id="PTHR10612">
    <property type="entry name" value="APOLIPOPROTEIN D"/>
    <property type="match status" value="1"/>
</dbReference>
<protein>
    <submittedName>
        <fullName evidence="6">Apolipoprotein D</fullName>
    </submittedName>
</protein>
<keyword evidence="2" id="KW-1015">Disulfide bond</keyword>
<dbReference type="AlphaFoldDB" id="A0A9Q0MZF5"/>
<feature type="domain" description="Lipocalin/cytosolic fatty-acid binding" evidence="5">
    <location>
        <begin position="71"/>
        <end position="183"/>
    </location>
</feature>
<keyword evidence="3" id="KW-0732">Signal</keyword>
<comment type="similarity">
    <text evidence="1 3">Belongs to the calycin superfamily. Lipocalin family.</text>
</comment>
<evidence type="ECO:0000256" key="1">
    <source>
        <dbReference type="ARBA" id="ARBA00006889"/>
    </source>
</evidence>
<feature type="chain" id="PRO_5040557113" evidence="3">
    <location>
        <begin position="19"/>
        <end position="211"/>
    </location>
</feature>
<dbReference type="GO" id="GO:0005737">
    <property type="term" value="C:cytoplasm"/>
    <property type="evidence" value="ECO:0007669"/>
    <property type="project" value="TreeGrafter"/>
</dbReference>
<evidence type="ECO:0000256" key="3">
    <source>
        <dbReference type="PIRNR" id="PIRNR036893"/>
    </source>
</evidence>
<evidence type="ECO:0000259" key="5">
    <source>
        <dbReference type="Pfam" id="PF00061"/>
    </source>
</evidence>
<proteinExistence type="inferred from homology"/>
<evidence type="ECO:0000256" key="2">
    <source>
        <dbReference type="ARBA" id="ARBA00023157"/>
    </source>
</evidence>
<feature type="signal peptide" evidence="3">
    <location>
        <begin position="1"/>
        <end position="18"/>
    </location>
</feature>
<dbReference type="PIRSF" id="PIRSF036893">
    <property type="entry name" value="Lipocalin_ApoD"/>
    <property type="match status" value="1"/>
</dbReference>
<dbReference type="GO" id="GO:0000302">
    <property type="term" value="P:response to reactive oxygen species"/>
    <property type="evidence" value="ECO:0007669"/>
    <property type="project" value="TreeGrafter"/>
</dbReference>
<dbReference type="GO" id="GO:0006629">
    <property type="term" value="P:lipid metabolic process"/>
    <property type="evidence" value="ECO:0007669"/>
    <property type="project" value="TreeGrafter"/>
</dbReference>
<evidence type="ECO:0000313" key="6">
    <source>
        <dbReference type="EMBL" id="KAJ6640219.1"/>
    </source>
</evidence>
<dbReference type="InterPro" id="IPR012674">
    <property type="entry name" value="Calycin"/>
</dbReference>
<dbReference type="PANTHER" id="PTHR10612:SF62">
    <property type="entry name" value="LIPOCALIN_CYTOSOLIC FATTY-ACID BINDING DOMAIN-CONTAINING PROTEIN"/>
    <property type="match status" value="1"/>
</dbReference>
<dbReference type="PRINTS" id="PR01273">
    <property type="entry name" value="INVTBRTCOLOR"/>
</dbReference>
<dbReference type="SUPFAM" id="SSF50814">
    <property type="entry name" value="Lipocalins"/>
    <property type="match status" value="1"/>
</dbReference>
<dbReference type="GO" id="GO:0031409">
    <property type="term" value="F:pigment binding"/>
    <property type="evidence" value="ECO:0007669"/>
    <property type="project" value="InterPro"/>
</dbReference>
<dbReference type="InterPro" id="IPR022271">
    <property type="entry name" value="Lipocalin_ApoD"/>
</dbReference>
<dbReference type="Proteomes" id="UP001151699">
    <property type="component" value="Chromosome X"/>
</dbReference>
<name>A0A9Q0MZF5_9DIPT</name>
<accession>A0A9Q0MZF5</accession>
<comment type="caution">
    <text evidence="6">The sequence shown here is derived from an EMBL/GenBank/DDBJ whole genome shotgun (WGS) entry which is preliminary data.</text>
</comment>
<dbReference type="InterPro" id="IPR000566">
    <property type="entry name" value="Lipocln_cytosolic_FA-bd_dom"/>
</dbReference>
<sequence>MHLHFVLIVVISITWANAKTSTNCREPVILQDFDVTRVLGSWYEYSRQRNIFEDGCDCLTSEISAVDSDEFQVQSCCQLTKVSNETQKCNIGIEKVRLTDPEKKEASFRYHRPGVAVESHLWIIDTDYENYMILDGCDNVSDEEQNEVFWILSRNERISAKQVQKIDEILRTHKVDRSKIIKQKQGVNICTSKRPRKDTLSGKQKRKPQKN</sequence>
<organism evidence="6 7">
    <name type="scientific">Pseudolycoriella hygida</name>
    <dbReference type="NCBI Taxonomy" id="35572"/>
    <lineage>
        <taxon>Eukaryota</taxon>
        <taxon>Metazoa</taxon>
        <taxon>Ecdysozoa</taxon>
        <taxon>Arthropoda</taxon>
        <taxon>Hexapoda</taxon>
        <taxon>Insecta</taxon>
        <taxon>Pterygota</taxon>
        <taxon>Neoptera</taxon>
        <taxon>Endopterygota</taxon>
        <taxon>Diptera</taxon>
        <taxon>Nematocera</taxon>
        <taxon>Sciaroidea</taxon>
        <taxon>Sciaridae</taxon>
        <taxon>Pseudolycoriella</taxon>
    </lineage>
</organism>
<dbReference type="EMBL" id="WJQU01000003">
    <property type="protein sequence ID" value="KAJ6640219.1"/>
    <property type="molecule type" value="Genomic_DNA"/>
</dbReference>
<reference evidence="6" key="1">
    <citation type="submission" date="2022-07" db="EMBL/GenBank/DDBJ databases">
        <authorList>
            <person name="Trinca V."/>
            <person name="Uliana J.V.C."/>
            <person name="Torres T.T."/>
            <person name="Ward R.J."/>
            <person name="Monesi N."/>
        </authorList>
    </citation>
    <scope>NUCLEOTIDE SEQUENCE</scope>
    <source>
        <strain evidence="6">HSMRA1968</strain>
        <tissue evidence="6">Whole embryos</tissue>
    </source>
</reference>